<dbReference type="RefSeq" id="WP_097046883.1">
    <property type="nucleotide sequence ID" value="NZ_OBEH01000005.1"/>
</dbReference>
<evidence type="ECO:0000313" key="1">
    <source>
        <dbReference type="EMBL" id="SNZ01436.1"/>
    </source>
</evidence>
<name>A0A285N084_9FLAO</name>
<accession>A0A285N084</accession>
<dbReference type="EMBL" id="OBEH01000005">
    <property type="protein sequence ID" value="SNZ01436.1"/>
    <property type="molecule type" value="Genomic_DNA"/>
</dbReference>
<sequence>MKNSDGFIKAMITKDFEYYMNIEDGSHHLRVRMYDIETGELAFDNDIAVRDMFENLHFYHYEWISEHLEFAREFMLGRDKINMARDFFLKHNYRGKITNLMKDGTKGALNKQLRSNLGFELNVEELRQVQTLIKQTKYKSQLHM</sequence>
<dbReference type="Proteomes" id="UP000219048">
    <property type="component" value="Unassembled WGS sequence"/>
</dbReference>
<organism evidence="1 2">
    <name type="scientific">Flagellimonas pacifica</name>
    <dbReference type="NCBI Taxonomy" id="1247520"/>
    <lineage>
        <taxon>Bacteria</taxon>
        <taxon>Pseudomonadati</taxon>
        <taxon>Bacteroidota</taxon>
        <taxon>Flavobacteriia</taxon>
        <taxon>Flavobacteriales</taxon>
        <taxon>Flavobacteriaceae</taxon>
        <taxon>Flagellimonas</taxon>
    </lineage>
</organism>
<dbReference type="AlphaFoldDB" id="A0A285N084"/>
<protein>
    <submittedName>
        <fullName evidence="1">Uncharacterized protein</fullName>
    </submittedName>
</protein>
<keyword evidence="2" id="KW-1185">Reference proteome</keyword>
<gene>
    <name evidence="1" type="ORF">SAMN06265377_3275</name>
</gene>
<proteinExistence type="predicted"/>
<dbReference type="OrthoDB" id="1431492at2"/>
<evidence type="ECO:0000313" key="2">
    <source>
        <dbReference type="Proteomes" id="UP000219048"/>
    </source>
</evidence>
<reference evidence="2" key="1">
    <citation type="submission" date="2017-09" db="EMBL/GenBank/DDBJ databases">
        <authorList>
            <person name="Varghese N."/>
            <person name="Submissions S."/>
        </authorList>
    </citation>
    <scope>NUCLEOTIDE SEQUENCE [LARGE SCALE GENOMIC DNA]</scope>
    <source>
        <strain evidence="2">DSM 25885</strain>
    </source>
</reference>